<dbReference type="InterPro" id="IPR000515">
    <property type="entry name" value="MetI-like"/>
</dbReference>
<evidence type="ECO:0000256" key="4">
    <source>
        <dbReference type="ARBA" id="ARBA00022692"/>
    </source>
</evidence>
<feature type="transmembrane region" description="Helical" evidence="7">
    <location>
        <begin position="100"/>
        <end position="122"/>
    </location>
</feature>
<reference evidence="9" key="1">
    <citation type="submission" date="2020-05" db="EMBL/GenBank/DDBJ databases">
        <authorList>
            <person name="Chiriac C."/>
            <person name="Salcher M."/>
            <person name="Ghai R."/>
            <person name="Kavagutti S V."/>
        </authorList>
    </citation>
    <scope>NUCLEOTIDE SEQUENCE</scope>
</reference>
<feature type="domain" description="ABC transmembrane type-1" evidence="8">
    <location>
        <begin position="96"/>
        <end position="311"/>
    </location>
</feature>
<keyword evidence="2" id="KW-0813">Transport</keyword>
<evidence type="ECO:0000256" key="3">
    <source>
        <dbReference type="ARBA" id="ARBA00022475"/>
    </source>
</evidence>
<dbReference type="PANTHER" id="PTHR30193:SF37">
    <property type="entry name" value="INNER MEMBRANE ABC TRANSPORTER PERMEASE PROTEIN YCJO"/>
    <property type="match status" value="1"/>
</dbReference>
<keyword evidence="5 7" id="KW-1133">Transmembrane helix</keyword>
<organism evidence="9">
    <name type="scientific">freshwater metagenome</name>
    <dbReference type="NCBI Taxonomy" id="449393"/>
    <lineage>
        <taxon>unclassified sequences</taxon>
        <taxon>metagenomes</taxon>
        <taxon>ecological metagenomes</taxon>
    </lineage>
</organism>
<dbReference type="Pfam" id="PF00528">
    <property type="entry name" value="BPD_transp_1"/>
    <property type="match status" value="1"/>
</dbReference>
<keyword evidence="4 7" id="KW-0812">Transmembrane</keyword>
<evidence type="ECO:0000256" key="2">
    <source>
        <dbReference type="ARBA" id="ARBA00022448"/>
    </source>
</evidence>
<feature type="transmembrane region" description="Helical" evidence="7">
    <location>
        <begin position="290"/>
        <end position="314"/>
    </location>
</feature>
<keyword evidence="3" id="KW-1003">Cell membrane</keyword>
<evidence type="ECO:0000256" key="1">
    <source>
        <dbReference type="ARBA" id="ARBA00004651"/>
    </source>
</evidence>
<evidence type="ECO:0000259" key="8">
    <source>
        <dbReference type="PROSITE" id="PS50928"/>
    </source>
</evidence>
<evidence type="ECO:0000313" key="11">
    <source>
        <dbReference type="EMBL" id="CAB5043468.1"/>
    </source>
</evidence>
<dbReference type="CDD" id="cd06261">
    <property type="entry name" value="TM_PBP2"/>
    <property type="match status" value="1"/>
</dbReference>
<feature type="transmembrane region" description="Helical" evidence="7">
    <location>
        <begin position="175"/>
        <end position="197"/>
    </location>
</feature>
<dbReference type="PROSITE" id="PS50928">
    <property type="entry name" value="ABC_TM1"/>
    <property type="match status" value="1"/>
</dbReference>
<dbReference type="InterPro" id="IPR051393">
    <property type="entry name" value="ABC_transporter_permease"/>
</dbReference>
<feature type="transmembrane region" description="Helical" evidence="7">
    <location>
        <begin position="241"/>
        <end position="258"/>
    </location>
</feature>
<evidence type="ECO:0000256" key="7">
    <source>
        <dbReference type="SAM" id="Phobius"/>
    </source>
</evidence>
<dbReference type="SUPFAM" id="SSF161098">
    <property type="entry name" value="MetI-like"/>
    <property type="match status" value="1"/>
</dbReference>
<dbReference type="EMBL" id="CAFARE010000072">
    <property type="protein sequence ID" value="CAB4839142.1"/>
    <property type="molecule type" value="Genomic_DNA"/>
</dbReference>
<proteinExistence type="predicted"/>
<name>A0A6J6WX72_9ZZZZ</name>
<dbReference type="EMBL" id="CAFBQC010000064">
    <property type="protein sequence ID" value="CAB5043468.1"/>
    <property type="molecule type" value="Genomic_DNA"/>
</dbReference>
<evidence type="ECO:0000313" key="10">
    <source>
        <dbReference type="EMBL" id="CAB4839142.1"/>
    </source>
</evidence>
<evidence type="ECO:0000256" key="6">
    <source>
        <dbReference type="ARBA" id="ARBA00023136"/>
    </source>
</evidence>
<feature type="transmembrane region" description="Helical" evidence="7">
    <location>
        <begin position="41"/>
        <end position="63"/>
    </location>
</feature>
<evidence type="ECO:0000256" key="5">
    <source>
        <dbReference type="ARBA" id="ARBA00022989"/>
    </source>
</evidence>
<dbReference type="EMBL" id="CAFAAA010000071">
    <property type="protein sequence ID" value="CAB4789700.1"/>
    <property type="molecule type" value="Genomic_DNA"/>
</dbReference>
<comment type="subcellular location">
    <subcellularLocation>
        <location evidence="1">Cell membrane</location>
        <topology evidence="1">Multi-pass membrane protein</topology>
    </subcellularLocation>
</comment>
<dbReference type="InterPro" id="IPR035906">
    <property type="entry name" value="MetI-like_sf"/>
</dbReference>
<accession>A0A6J6WX72</accession>
<dbReference type="GO" id="GO:0005886">
    <property type="term" value="C:plasma membrane"/>
    <property type="evidence" value="ECO:0007669"/>
    <property type="project" value="UniProtKB-SubCell"/>
</dbReference>
<dbReference type="PANTHER" id="PTHR30193">
    <property type="entry name" value="ABC TRANSPORTER PERMEASE PROTEIN"/>
    <property type="match status" value="1"/>
</dbReference>
<dbReference type="AlphaFoldDB" id="A0A6J6WX72"/>
<evidence type="ECO:0000313" key="9">
    <source>
        <dbReference type="EMBL" id="CAB4789700.1"/>
    </source>
</evidence>
<keyword evidence="6 7" id="KW-0472">Membrane</keyword>
<dbReference type="GO" id="GO:0055085">
    <property type="term" value="P:transmembrane transport"/>
    <property type="evidence" value="ECO:0007669"/>
    <property type="project" value="InterPro"/>
</dbReference>
<sequence length="324" mass="36419">MTQLQDVKGGTRAPLTPWKKKKKKEEVFPGVRSLNGRWGHLFVAPFMIMFLIFGLAPVIYSVYISFFRWDPLGGSEFSGLRNFSLLLADSDFWLAIRNTFSIWALSTFPQMLMAIGLAVILRNTRLKGKSFWRTILLVPNITSVIAITIVFGQLFGRDFGIINGILDFFGLNRHIDFIEGVIPSHIAIATMITWRWVGYNTLIFLASMLAIPDELFESASVDGATKWQQFRFVTLPQLKNTITFVLIVGTIGGLQVFAEPQQLAADGGSSKQFLTLTLFLYNQAFVNNKYGYAAAIGIMITFIVLIISTINFFITRKISNDGTR</sequence>
<dbReference type="Gene3D" id="1.10.3720.10">
    <property type="entry name" value="MetI-like"/>
    <property type="match status" value="1"/>
</dbReference>
<feature type="transmembrane region" description="Helical" evidence="7">
    <location>
        <begin position="134"/>
        <end position="155"/>
    </location>
</feature>
<gene>
    <name evidence="9" type="ORF">UFOPK2942_01309</name>
    <name evidence="10" type="ORF">UFOPK3232_01284</name>
    <name evidence="11" type="ORF">UFOPK4242_01087</name>
</gene>
<protein>
    <submittedName>
        <fullName evidence="9">Unannotated protein</fullName>
    </submittedName>
</protein>